<dbReference type="EMBL" id="JACGWM010000016">
    <property type="protein sequence ID" value="KAL0322283.1"/>
    <property type="molecule type" value="Genomic_DNA"/>
</dbReference>
<dbReference type="SUPFAM" id="SSF56219">
    <property type="entry name" value="DNase I-like"/>
    <property type="match status" value="1"/>
</dbReference>
<reference evidence="1" key="2">
    <citation type="journal article" date="2024" name="Plant">
        <title>Genomic evolution and insights into agronomic trait innovations of Sesamum species.</title>
        <authorList>
            <person name="Miao H."/>
            <person name="Wang L."/>
            <person name="Qu L."/>
            <person name="Liu H."/>
            <person name="Sun Y."/>
            <person name="Le M."/>
            <person name="Wang Q."/>
            <person name="Wei S."/>
            <person name="Zheng Y."/>
            <person name="Lin W."/>
            <person name="Duan Y."/>
            <person name="Cao H."/>
            <person name="Xiong S."/>
            <person name="Wang X."/>
            <person name="Wei L."/>
            <person name="Li C."/>
            <person name="Ma Q."/>
            <person name="Ju M."/>
            <person name="Zhao R."/>
            <person name="Li G."/>
            <person name="Mu C."/>
            <person name="Tian Q."/>
            <person name="Mei H."/>
            <person name="Zhang T."/>
            <person name="Gao T."/>
            <person name="Zhang H."/>
        </authorList>
    </citation>
    <scope>NUCLEOTIDE SEQUENCE</scope>
    <source>
        <strain evidence="1">KEN8</strain>
    </source>
</reference>
<reference evidence="1" key="1">
    <citation type="submission" date="2020-06" db="EMBL/GenBank/DDBJ databases">
        <authorList>
            <person name="Li T."/>
            <person name="Hu X."/>
            <person name="Zhang T."/>
            <person name="Song X."/>
            <person name="Zhang H."/>
            <person name="Dai N."/>
            <person name="Sheng W."/>
            <person name="Hou X."/>
            <person name="Wei L."/>
        </authorList>
    </citation>
    <scope>NUCLEOTIDE SEQUENCE</scope>
    <source>
        <strain evidence="1">KEN8</strain>
        <tissue evidence="1">Leaf</tissue>
    </source>
</reference>
<protein>
    <recommendedName>
        <fullName evidence="2">Endonuclease/exonuclease/phosphatase</fullName>
    </recommendedName>
</protein>
<dbReference type="AlphaFoldDB" id="A0AAW2LVM1"/>
<comment type="caution">
    <text evidence="1">The sequence shown here is derived from an EMBL/GenBank/DDBJ whole genome shotgun (WGS) entry which is preliminary data.</text>
</comment>
<dbReference type="InterPro" id="IPR036691">
    <property type="entry name" value="Endo/exonu/phosph_ase_sf"/>
</dbReference>
<organism evidence="1">
    <name type="scientific">Sesamum calycinum</name>
    <dbReference type="NCBI Taxonomy" id="2727403"/>
    <lineage>
        <taxon>Eukaryota</taxon>
        <taxon>Viridiplantae</taxon>
        <taxon>Streptophyta</taxon>
        <taxon>Embryophyta</taxon>
        <taxon>Tracheophyta</taxon>
        <taxon>Spermatophyta</taxon>
        <taxon>Magnoliopsida</taxon>
        <taxon>eudicotyledons</taxon>
        <taxon>Gunneridae</taxon>
        <taxon>Pentapetalae</taxon>
        <taxon>asterids</taxon>
        <taxon>lamiids</taxon>
        <taxon>Lamiales</taxon>
        <taxon>Pedaliaceae</taxon>
        <taxon>Sesamum</taxon>
    </lineage>
</organism>
<evidence type="ECO:0000313" key="1">
    <source>
        <dbReference type="EMBL" id="KAL0322283.1"/>
    </source>
</evidence>
<dbReference type="Gene3D" id="3.60.10.10">
    <property type="entry name" value="Endonuclease/exonuclease/phosphatase"/>
    <property type="match status" value="1"/>
</dbReference>
<dbReference type="PANTHER" id="PTHR33710:SF77">
    <property type="entry name" value="DNASE I-LIKE SUPERFAMILY PROTEIN"/>
    <property type="match status" value="1"/>
</dbReference>
<dbReference type="PANTHER" id="PTHR33710">
    <property type="entry name" value="BNAC02G09200D PROTEIN"/>
    <property type="match status" value="1"/>
</dbReference>
<gene>
    <name evidence="1" type="ORF">Scaly_2524700</name>
</gene>
<accession>A0AAW2LVM1</accession>
<sequence length="317" mass="35261">MYERLQNFYYLCRQLGHISASSELRFEKGFQDPGKATTYGALLRAPPRSWGVRKPWKTTDSLPVRRNLPSYIAEAEVFGRFATIHELVESSARRGKGIIHAESEDAHRKVGEGMVDDVHFASSDGLGSHVPETGIPIDNDLAMSEDEAVNPSLGGCWESIGSLCSSSALIGINLVVQYFSLLHIDTGVFNEAGTDGWRFTGIYGQPDATKRAETWCLLRSLDGLSARLWLCAGDFNEKIGTPRPRRQIKEFRACLADCQLMDLGYLGSKFTWCNQREAPNIVRVRLDRADCSIGPSKRGFLMPGFHSGSYEDVTIHH</sequence>
<name>A0AAW2LVM1_9LAMI</name>
<proteinExistence type="predicted"/>
<evidence type="ECO:0008006" key="2">
    <source>
        <dbReference type="Google" id="ProtNLM"/>
    </source>
</evidence>